<feature type="transmembrane region" description="Helical" evidence="1">
    <location>
        <begin position="305"/>
        <end position="321"/>
    </location>
</feature>
<keyword evidence="1" id="KW-0472">Membrane</keyword>
<comment type="caution">
    <text evidence="3">The sequence shown here is derived from an EMBL/GenBank/DDBJ whole genome shotgun (WGS) entry which is preliminary data.</text>
</comment>
<dbReference type="InterPro" id="IPR038731">
    <property type="entry name" value="RgtA/B/C-like"/>
</dbReference>
<keyword evidence="1" id="KW-1133">Transmembrane helix</keyword>
<dbReference type="Pfam" id="PF13231">
    <property type="entry name" value="PMT_2"/>
    <property type="match status" value="1"/>
</dbReference>
<feature type="transmembrane region" description="Helical" evidence="1">
    <location>
        <begin position="281"/>
        <end position="299"/>
    </location>
</feature>
<proteinExistence type="predicted"/>
<evidence type="ECO:0000313" key="3">
    <source>
        <dbReference type="EMBL" id="OGG08077.1"/>
    </source>
</evidence>
<feature type="transmembrane region" description="Helical" evidence="1">
    <location>
        <begin position="105"/>
        <end position="121"/>
    </location>
</feature>
<accession>A0A1F5Z7C6</accession>
<feature type="transmembrane region" description="Helical" evidence="1">
    <location>
        <begin position="257"/>
        <end position="274"/>
    </location>
</feature>
<dbReference type="Proteomes" id="UP000177354">
    <property type="component" value="Unassembled WGS sequence"/>
</dbReference>
<feature type="transmembrane region" description="Helical" evidence="1">
    <location>
        <begin position="195"/>
        <end position="221"/>
    </location>
</feature>
<dbReference type="EMBL" id="MFJF01000005">
    <property type="protein sequence ID" value="OGG08077.1"/>
    <property type="molecule type" value="Genomic_DNA"/>
</dbReference>
<feature type="transmembrane region" description="Helical" evidence="1">
    <location>
        <begin position="157"/>
        <end position="183"/>
    </location>
</feature>
<gene>
    <name evidence="3" type="ORF">A2777_01690</name>
</gene>
<feature type="transmembrane region" description="Helical" evidence="1">
    <location>
        <begin position="78"/>
        <end position="98"/>
    </location>
</feature>
<keyword evidence="1" id="KW-0812">Transmembrane</keyword>
<feature type="domain" description="Glycosyltransferase RgtA/B/C/D-like" evidence="2">
    <location>
        <begin position="65"/>
        <end position="203"/>
    </location>
</feature>
<organism evidence="3 4">
    <name type="scientific">Candidatus Gottesmanbacteria bacterium RIFCSPHIGHO2_01_FULL_40_15</name>
    <dbReference type="NCBI Taxonomy" id="1798376"/>
    <lineage>
        <taxon>Bacteria</taxon>
        <taxon>Candidatus Gottesmaniibacteriota</taxon>
    </lineage>
</organism>
<evidence type="ECO:0000259" key="2">
    <source>
        <dbReference type="Pfam" id="PF13231"/>
    </source>
</evidence>
<name>A0A1F5Z7C6_9BACT</name>
<feature type="transmembrane region" description="Helical" evidence="1">
    <location>
        <begin position="328"/>
        <end position="346"/>
    </location>
</feature>
<evidence type="ECO:0000256" key="1">
    <source>
        <dbReference type="SAM" id="Phobius"/>
    </source>
</evidence>
<evidence type="ECO:0000313" key="4">
    <source>
        <dbReference type="Proteomes" id="UP000177354"/>
    </source>
</evidence>
<reference evidence="3 4" key="1">
    <citation type="journal article" date="2016" name="Nat. Commun.">
        <title>Thousands of microbial genomes shed light on interconnected biogeochemical processes in an aquifer system.</title>
        <authorList>
            <person name="Anantharaman K."/>
            <person name="Brown C.T."/>
            <person name="Hug L.A."/>
            <person name="Sharon I."/>
            <person name="Castelle C.J."/>
            <person name="Probst A.J."/>
            <person name="Thomas B.C."/>
            <person name="Singh A."/>
            <person name="Wilkins M.J."/>
            <person name="Karaoz U."/>
            <person name="Brodie E.L."/>
            <person name="Williams K.H."/>
            <person name="Hubbard S.S."/>
            <person name="Banfield J.F."/>
        </authorList>
    </citation>
    <scope>NUCLEOTIDE SEQUENCE [LARGE SCALE GENOMIC DNA]</scope>
</reference>
<dbReference type="AlphaFoldDB" id="A0A1F5Z7C6"/>
<protein>
    <recommendedName>
        <fullName evidence="2">Glycosyltransferase RgtA/B/C/D-like domain-containing protein</fullName>
    </recommendedName>
</protein>
<sequence>MKLKLFSLILLYFLSRIPFIRSYPVYYDSFEYERIADKINLSNFRQTALLSHQPVHTFYLATAAFFKSFFPYLNSGQVLSLISFLSGLFTVIIFYLAIKDIDGENRGFWAGLFLLSFPYFLAVNSNILYEGELLMFLALALLLGIKPGKKNNMYLTALSGVSYGLSVLIFIGSLFFLPIILIVNIAKKKKPVFNLFIFLLAFSLTAILSDLILFSSIINLADKYLSHASDFTSARGGILIFTARILRNIFLQTSLNLSAIGAAIFFAALIFFLYKKRVYRTYFLVLGIPLMILMQYWHAGLYGRLAVIILFPAAYVLSQIGKNSLSKLLIILLILTTTGKYAKAFLSRPPSYHYLKLINNNPVLNGSAVVTSDYNRFIYERYGSPVFIIRDTPGIYDQLDVFISRQLQNNRIVAVDSQAVFFPNRQFDGDFYHPLTFKKRANEKIQTILKKYPTVSTVKDSGNEEIYFLILNPGESLAIYH</sequence>